<name>A0A5J5BSR2_9ASTE</name>
<evidence type="ECO:0000313" key="2">
    <source>
        <dbReference type="Proteomes" id="UP000325577"/>
    </source>
</evidence>
<accession>A0A5J5BSR2</accession>
<proteinExistence type="predicted"/>
<dbReference type="AlphaFoldDB" id="A0A5J5BSR2"/>
<gene>
    <name evidence="1" type="ORF">F0562_019514</name>
</gene>
<dbReference type="Proteomes" id="UP000325577">
    <property type="component" value="Linkage Group LG10"/>
</dbReference>
<protein>
    <submittedName>
        <fullName evidence="1">Uncharacterized protein</fullName>
    </submittedName>
</protein>
<sequence length="176" mass="20411">MGLYLGRTWDNWRVVVRKERHKFGQNVWVAREANEIMEQIDWDLNFFNFDEDPSLLLDLPFDGSVNEFSNLTPFSINEFEYLLMKDDDYDNRNIIVEQSIIPNNCFSVILLDSPVGSDESIEIVDLSDDKNSFSSEEVDVLPIKENKGSGGDPISKKRKRLLVETIRFNRSRISSP</sequence>
<dbReference type="EMBL" id="CM018033">
    <property type="protein sequence ID" value="KAA8544782.1"/>
    <property type="molecule type" value="Genomic_DNA"/>
</dbReference>
<reference evidence="1 2" key="1">
    <citation type="submission" date="2019-09" db="EMBL/GenBank/DDBJ databases">
        <title>A chromosome-level genome assembly of the Chinese tupelo Nyssa sinensis.</title>
        <authorList>
            <person name="Yang X."/>
            <person name="Kang M."/>
            <person name="Yang Y."/>
            <person name="Xiong H."/>
            <person name="Wang M."/>
            <person name="Zhang Z."/>
            <person name="Wang Z."/>
            <person name="Wu H."/>
            <person name="Ma T."/>
            <person name="Liu J."/>
            <person name="Xi Z."/>
        </authorList>
    </citation>
    <scope>NUCLEOTIDE SEQUENCE [LARGE SCALE GENOMIC DNA]</scope>
    <source>
        <strain evidence="1">J267</strain>
        <tissue evidence="1">Leaf</tissue>
    </source>
</reference>
<organism evidence="1 2">
    <name type="scientific">Nyssa sinensis</name>
    <dbReference type="NCBI Taxonomy" id="561372"/>
    <lineage>
        <taxon>Eukaryota</taxon>
        <taxon>Viridiplantae</taxon>
        <taxon>Streptophyta</taxon>
        <taxon>Embryophyta</taxon>
        <taxon>Tracheophyta</taxon>
        <taxon>Spermatophyta</taxon>
        <taxon>Magnoliopsida</taxon>
        <taxon>eudicotyledons</taxon>
        <taxon>Gunneridae</taxon>
        <taxon>Pentapetalae</taxon>
        <taxon>asterids</taxon>
        <taxon>Cornales</taxon>
        <taxon>Nyssaceae</taxon>
        <taxon>Nyssa</taxon>
    </lineage>
</organism>
<dbReference type="OrthoDB" id="674948at2759"/>
<keyword evidence="2" id="KW-1185">Reference proteome</keyword>
<evidence type="ECO:0000313" key="1">
    <source>
        <dbReference type="EMBL" id="KAA8544782.1"/>
    </source>
</evidence>